<dbReference type="InterPro" id="IPR000835">
    <property type="entry name" value="HTH_MarR-typ"/>
</dbReference>
<dbReference type="InterPro" id="IPR043129">
    <property type="entry name" value="ATPase_NBD"/>
</dbReference>
<reference evidence="5 6" key="1">
    <citation type="submission" date="2020-08" db="EMBL/GenBank/DDBJ databases">
        <title>Genomic Encyclopedia of Type Strains, Phase IV (KMG-IV): sequencing the most valuable type-strain genomes for metagenomic binning, comparative biology and taxonomic classification.</title>
        <authorList>
            <person name="Goeker M."/>
        </authorList>
    </citation>
    <scope>NUCLEOTIDE SEQUENCE [LARGE SCALE GENOMIC DNA]</scope>
    <source>
        <strain evidence="5 6">DSM 21769</strain>
    </source>
</reference>
<sequence>MTKTVKTGDIQYVRDMNRATVLNYIRKHGPISRAHIAKQLNMNKATVSSIVDQLISEDFVLEIGEGESSGGRKPVLLMFNKNVGSIIGVDLGVNYIYVIVSNLNAEIIWEERDFIDPQQMSAQEIIEKLIQLIHKATAEKPSTPLGVIGMGVGIPGLVNNNGHILLAPNLNWENIHLKSILENEFSFPISIDNEANMGALGENNIGVGKDVENMIYVSAGIGIGVGLILNNMMYRGQHGYSGELGHMIIERNGLKCACGSRGCWELYASEQALYRHLSSTDYEHINKDQLTQLLNAQEELPHSMITALNSVGDSLGVGITNIINTFNPEMIIIGNSLAKAGSWIQAPIENSIQERSMNYRFSNMKVTTSSLGEEACAIGAASSILFSYFNV</sequence>
<dbReference type="GO" id="GO:0042732">
    <property type="term" value="P:D-xylose metabolic process"/>
    <property type="evidence" value="ECO:0007669"/>
    <property type="project" value="UniProtKB-KW"/>
</dbReference>
<proteinExistence type="inferred from homology"/>
<keyword evidence="3" id="KW-0859">Xylose metabolism</keyword>
<comment type="similarity">
    <text evidence="2">Belongs to the ROK (NagC/XylR) family.</text>
</comment>
<dbReference type="RefSeq" id="WP_184405400.1">
    <property type="nucleotide sequence ID" value="NZ_JACHHJ010000006.1"/>
</dbReference>
<dbReference type="SUPFAM" id="SSF53067">
    <property type="entry name" value="Actin-like ATPase domain"/>
    <property type="match status" value="1"/>
</dbReference>
<dbReference type="GO" id="GO:0003700">
    <property type="term" value="F:DNA-binding transcription factor activity"/>
    <property type="evidence" value="ECO:0007669"/>
    <property type="project" value="InterPro"/>
</dbReference>
<dbReference type="InterPro" id="IPR036388">
    <property type="entry name" value="WH-like_DNA-bd_sf"/>
</dbReference>
<evidence type="ECO:0000256" key="1">
    <source>
        <dbReference type="ARBA" id="ARBA00002486"/>
    </source>
</evidence>
<dbReference type="Pfam" id="PF00480">
    <property type="entry name" value="ROK"/>
    <property type="match status" value="1"/>
</dbReference>
<accession>A0A841PXC9</accession>
<dbReference type="InterPro" id="IPR036390">
    <property type="entry name" value="WH_DNA-bd_sf"/>
</dbReference>
<comment type="caution">
    <text evidence="5">The sequence shown here is derived from an EMBL/GenBank/DDBJ whole genome shotgun (WGS) entry which is preliminary data.</text>
</comment>
<dbReference type="Gene3D" id="1.10.10.10">
    <property type="entry name" value="Winged helix-like DNA-binding domain superfamily/Winged helix DNA-binding domain"/>
    <property type="match status" value="1"/>
</dbReference>
<dbReference type="GO" id="GO:0016301">
    <property type="term" value="F:kinase activity"/>
    <property type="evidence" value="ECO:0007669"/>
    <property type="project" value="UniProtKB-KW"/>
</dbReference>
<dbReference type="SUPFAM" id="SSF46785">
    <property type="entry name" value="Winged helix' DNA-binding domain"/>
    <property type="match status" value="1"/>
</dbReference>
<feature type="domain" description="HTH marR-type" evidence="4">
    <location>
        <begin position="17"/>
        <end position="60"/>
    </location>
</feature>
<gene>
    <name evidence="5" type="ORF">HNR44_003328</name>
</gene>
<protein>
    <submittedName>
        <fullName evidence="5">Putative NBD/HSP70 family sugar kinase</fullName>
    </submittedName>
</protein>
<evidence type="ECO:0000313" key="6">
    <source>
        <dbReference type="Proteomes" id="UP000568839"/>
    </source>
</evidence>
<dbReference type="AlphaFoldDB" id="A0A841PXC9"/>
<dbReference type="PANTHER" id="PTHR18964:SF149">
    <property type="entry name" value="BIFUNCTIONAL UDP-N-ACETYLGLUCOSAMINE 2-EPIMERASE_N-ACETYLMANNOSAMINE KINASE"/>
    <property type="match status" value="1"/>
</dbReference>
<keyword evidence="5" id="KW-0808">Transferase</keyword>
<comment type="function">
    <text evidence="1">Transcriptional repressor of xylose-utilizing enzymes.</text>
</comment>
<name>A0A841PXC9_9BACL</name>
<dbReference type="PANTHER" id="PTHR18964">
    <property type="entry name" value="ROK (REPRESSOR, ORF, KINASE) FAMILY"/>
    <property type="match status" value="1"/>
</dbReference>
<dbReference type="CDD" id="cd24076">
    <property type="entry name" value="ASKHA_ATPase_ROK_BsXylR-like"/>
    <property type="match status" value="1"/>
</dbReference>
<keyword evidence="3" id="KW-0119">Carbohydrate metabolism</keyword>
<evidence type="ECO:0000313" key="5">
    <source>
        <dbReference type="EMBL" id="MBB6451321.1"/>
    </source>
</evidence>
<dbReference type="Gene3D" id="3.30.420.40">
    <property type="match status" value="2"/>
</dbReference>
<dbReference type="Proteomes" id="UP000568839">
    <property type="component" value="Unassembled WGS sequence"/>
</dbReference>
<evidence type="ECO:0000256" key="2">
    <source>
        <dbReference type="ARBA" id="ARBA00006479"/>
    </source>
</evidence>
<organism evidence="5 6">
    <name type="scientific">Geomicrobium halophilum</name>
    <dbReference type="NCBI Taxonomy" id="549000"/>
    <lineage>
        <taxon>Bacteria</taxon>
        <taxon>Bacillati</taxon>
        <taxon>Bacillota</taxon>
        <taxon>Bacilli</taxon>
        <taxon>Bacillales</taxon>
        <taxon>Geomicrobium</taxon>
    </lineage>
</organism>
<dbReference type="EMBL" id="JACHHJ010000006">
    <property type="protein sequence ID" value="MBB6451321.1"/>
    <property type="molecule type" value="Genomic_DNA"/>
</dbReference>
<evidence type="ECO:0000259" key="4">
    <source>
        <dbReference type="Pfam" id="PF01047"/>
    </source>
</evidence>
<dbReference type="InterPro" id="IPR000600">
    <property type="entry name" value="ROK"/>
</dbReference>
<dbReference type="Pfam" id="PF01047">
    <property type="entry name" value="MarR"/>
    <property type="match status" value="1"/>
</dbReference>
<evidence type="ECO:0000256" key="3">
    <source>
        <dbReference type="ARBA" id="ARBA00022629"/>
    </source>
</evidence>
<keyword evidence="6" id="KW-1185">Reference proteome</keyword>
<keyword evidence="5" id="KW-0418">Kinase</keyword>